<reference evidence="1" key="1">
    <citation type="journal article" date="2020" name="Stud. Mycol.">
        <title>101 Dothideomycetes genomes: a test case for predicting lifestyles and emergence of pathogens.</title>
        <authorList>
            <person name="Haridas S."/>
            <person name="Albert R."/>
            <person name="Binder M."/>
            <person name="Bloem J."/>
            <person name="Labutti K."/>
            <person name="Salamov A."/>
            <person name="Andreopoulos B."/>
            <person name="Baker S."/>
            <person name="Barry K."/>
            <person name="Bills G."/>
            <person name="Bluhm B."/>
            <person name="Cannon C."/>
            <person name="Castanera R."/>
            <person name="Culley D."/>
            <person name="Daum C."/>
            <person name="Ezra D."/>
            <person name="Gonzalez J."/>
            <person name="Henrissat B."/>
            <person name="Kuo A."/>
            <person name="Liang C."/>
            <person name="Lipzen A."/>
            <person name="Lutzoni F."/>
            <person name="Magnuson J."/>
            <person name="Mondo S."/>
            <person name="Nolan M."/>
            <person name="Ohm R."/>
            <person name="Pangilinan J."/>
            <person name="Park H.-J."/>
            <person name="Ramirez L."/>
            <person name="Alfaro M."/>
            <person name="Sun H."/>
            <person name="Tritt A."/>
            <person name="Yoshinaga Y."/>
            <person name="Zwiers L.-H."/>
            <person name="Turgeon B."/>
            <person name="Goodwin S."/>
            <person name="Spatafora J."/>
            <person name="Crous P."/>
            <person name="Grigoriev I."/>
        </authorList>
    </citation>
    <scope>NUCLEOTIDE SEQUENCE</scope>
    <source>
        <strain evidence="1">CBS 480.64</strain>
    </source>
</reference>
<evidence type="ECO:0000313" key="1">
    <source>
        <dbReference type="EMBL" id="KAF2860738.1"/>
    </source>
</evidence>
<dbReference type="EMBL" id="MU005979">
    <property type="protein sequence ID" value="KAF2860738.1"/>
    <property type="molecule type" value="Genomic_DNA"/>
</dbReference>
<proteinExistence type="predicted"/>
<evidence type="ECO:0000313" key="2">
    <source>
        <dbReference type="Proteomes" id="UP000799421"/>
    </source>
</evidence>
<protein>
    <submittedName>
        <fullName evidence="1">Uncharacterized protein</fullName>
    </submittedName>
</protein>
<keyword evidence="2" id="KW-1185">Reference proteome</keyword>
<gene>
    <name evidence="1" type="ORF">K470DRAFT_264334</name>
</gene>
<name>A0A6A7C219_9PEZI</name>
<dbReference type="AlphaFoldDB" id="A0A6A7C219"/>
<accession>A0A6A7C219</accession>
<organism evidence="1 2">
    <name type="scientific">Piedraia hortae CBS 480.64</name>
    <dbReference type="NCBI Taxonomy" id="1314780"/>
    <lineage>
        <taxon>Eukaryota</taxon>
        <taxon>Fungi</taxon>
        <taxon>Dikarya</taxon>
        <taxon>Ascomycota</taxon>
        <taxon>Pezizomycotina</taxon>
        <taxon>Dothideomycetes</taxon>
        <taxon>Dothideomycetidae</taxon>
        <taxon>Capnodiales</taxon>
        <taxon>Piedraiaceae</taxon>
        <taxon>Piedraia</taxon>
    </lineage>
</organism>
<dbReference type="Proteomes" id="UP000799421">
    <property type="component" value="Unassembled WGS sequence"/>
</dbReference>
<sequence length="170" mass="19085">MSAEAICLNKRAERACELDRMATEENWSESVINRSEVRNAGDMFIARALQVLENKQQETEEKASKKSLNEGDLEMETRRKTACVEDWLGNEQGFEEGFKEDTKNLKEGKKGKGVGMDASHGYMRHHCLGPTCIPEDGEEKRFRTREGRHGLGCHCCHHPCLLCASGVSAL</sequence>